<organism evidence="2 3">
    <name type="scientific">Blattamonas nauphoetae</name>
    <dbReference type="NCBI Taxonomy" id="2049346"/>
    <lineage>
        <taxon>Eukaryota</taxon>
        <taxon>Metamonada</taxon>
        <taxon>Preaxostyla</taxon>
        <taxon>Oxymonadida</taxon>
        <taxon>Blattamonas</taxon>
    </lineage>
</organism>
<keyword evidence="3" id="KW-1185">Reference proteome</keyword>
<sequence>METFFGRFRGTIHSTGGNRSGNAGSYTGSSANPLCEATPRPSPKPQQTVQYKGQPKPKMTLGTPVRSKTDKLENHEKGCPWNKSSKKGKCLRQIQEEGFLVGKMAKKAAKPTTKRERKYDDSSSSH</sequence>
<name>A0ABQ9Y1W2_9EUKA</name>
<feature type="region of interest" description="Disordered" evidence="1">
    <location>
        <begin position="102"/>
        <end position="126"/>
    </location>
</feature>
<comment type="caution">
    <text evidence="2">The sequence shown here is derived from an EMBL/GenBank/DDBJ whole genome shotgun (WGS) entry which is preliminary data.</text>
</comment>
<reference evidence="2 3" key="1">
    <citation type="journal article" date="2022" name="bioRxiv">
        <title>Genomics of Preaxostyla Flagellates Illuminates Evolutionary Transitions and the Path Towards Mitochondrial Loss.</title>
        <authorList>
            <person name="Novak L.V.F."/>
            <person name="Treitli S.C."/>
            <person name="Pyrih J."/>
            <person name="Halakuc P."/>
            <person name="Pipaliya S.V."/>
            <person name="Vacek V."/>
            <person name="Brzon O."/>
            <person name="Soukal P."/>
            <person name="Eme L."/>
            <person name="Dacks J.B."/>
            <person name="Karnkowska A."/>
            <person name="Elias M."/>
            <person name="Hampl V."/>
        </authorList>
    </citation>
    <scope>NUCLEOTIDE SEQUENCE [LARGE SCALE GENOMIC DNA]</scope>
    <source>
        <strain evidence="2">NAU3</strain>
        <tissue evidence="2">Gut</tissue>
    </source>
</reference>
<feature type="compositionally biased region" description="Basic and acidic residues" evidence="1">
    <location>
        <begin position="67"/>
        <end position="78"/>
    </location>
</feature>
<feature type="region of interest" description="Disordered" evidence="1">
    <location>
        <begin position="1"/>
        <end position="87"/>
    </location>
</feature>
<evidence type="ECO:0000313" key="3">
    <source>
        <dbReference type="Proteomes" id="UP001281761"/>
    </source>
</evidence>
<accession>A0ABQ9Y1W2</accession>
<dbReference type="Proteomes" id="UP001281761">
    <property type="component" value="Unassembled WGS sequence"/>
</dbReference>
<feature type="compositionally biased region" description="Basic and acidic residues" evidence="1">
    <location>
        <begin position="113"/>
        <end position="126"/>
    </location>
</feature>
<evidence type="ECO:0000313" key="2">
    <source>
        <dbReference type="EMBL" id="KAK2957722.1"/>
    </source>
</evidence>
<gene>
    <name evidence="2" type="ORF">BLNAU_7377</name>
</gene>
<protein>
    <submittedName>
        <fullName evidence="2">Uncharacterized protein</fullName>
    </submittedName>
</protein>
<evidence type="ECO:0000256" key="1">
    <source>
        <dbReference type="SAM" id="MobiDB-lite"/>
    </source>
</evidence>
<proteinExistence type="predicted"/>
<dbReference type="EMBL" id="JARBJD010000044">
    <property type="protein sequence ID" value="KAK2957722.1"/>
    <property type="molecule type" value="Genomic_DNA"/>
</dbReference>
<feature type="compositionally biased region" description="Polar residues" evidence="1">
    <location>
        <begin position="12"/>
        <end position="32"/>
    </location>
</feature>